<comment type="caution">
    <text evidence="1">The sequence shown here is derived from an EMBL/GenBank/DDBJ whole genome shotgun (WGS) entry which is preliminary data.</text>
</comment>
<dbReference type="EMBL" id="BDUF01000109">
    <property type="protein sequence ID" value="GAX91697.1"/>
    <property type="molecule type" value="Genomic_DNA"/>
</dbReference>
<proteinExistence type="predicted"/>
<keyword evidence="2" id="KW-1185">Reference proteome</keyword>
<dbReference type="AlphaFoldDB" id="A0A292YKR1"/>
<gene>
    <name evidence="1" type="ORF">EFBL_3387</name>
</gene>
<reference evidence="2" key="1">
    <citation type="submission" date="2017-07" db="EMBL/GenBank/DDBJ databases">
        <title>Draft genome sequence of Effusibacillus lacus strain skLN1.</title>
        <authorList>
            <person name="Watanabe M."/>
            <person name="Kojima H."/>
            <person name="Fukui M."/>
        </authorList>
    </citation>
    <scope>NUCLEOTIDE SEQUENCE [LARGE SCALE GENOMIC DNA]</scope>
    <source>
        <strain evidence="2">skLN1</strain>
    </source>
</reference>
<dbReference type="RefSeq" id="WP_165912486.1">
    <property type="nucleotide sequence ID" value="NZ_BDUF01000109.1"/>
</dbReference>
<dbReference type="Proteomes" id="UP000217785">
    <property type="component" value="Unassembled WGS sequence"/>
</dbReference>
<organism evidence="1 2">
    <name type="scientific">Effusibacillus lacus</name>
    <dbReference type="NCBI Taxonomy" id="1348429"/>
    <lineage>
        <taxon>Bacteria</taxon>
        <taxon>Bacillati</taxon>
        <taxon>Bacillota</taxon>
        <taxon>Bacilli</taxon>
        <taxon>Bacillales</taxon>
        <taxon>Alicyclobacillaceae</taxon>
        <taxon>Effusibacillus</taxon>
    </lineage>
</organism>
<protein>
    <submittedName>
        <fullName evidence="1">Butanediol dehydrogenase</fullName>
    </submittedName>
</protein>
<name>A0A292YKR1_9BACL</name>
<accession>A0A292YKR1</accession>
<sequence>MKRIDQLASGTIKADELITKKIGMNEIIEGGFETLVKEKNHVIILVSPRE</sequence>
<evidence type="ECO:0000313" key="1">
    <source>
        <dbReference type="EMBL" id="GAX91697.1"/>
    </source>
</evidence>
<evidence type="ECO:0000313" key="2">
    <source>
        <dbReference type="Proteomes" id="UP000217785"/>
    </source>
</evidence>